<dbReference type="SUPFAM" id="SSF52047">
    <property type="entry name" value="RNI-like"/>
    <property type="match status" value="1"/>
</dbReference>
<evidence type="ECO:0000259" key="2">
    <source>
        <dbReference type="PROSITE" id="PS50222"/>
    </source>
</evidence>
<gene>
    <name evidence="3" type="ORF">C0Q70_16081</name>
</gene>
<proteinExistence type="predicted"/>
<feature type="region of interest" description="Disordered" evidence="1">
    <location>
        <begin position="520"/>
        <end position="542"/>
    </location>
</feature>
<dbReference type="EMBL" id="PZQS01000010">
    <property type="protein sequence ID" value="PVD22825.1"/>
    <property type="molecule type" value="Genomic_DNA"/>
</dbReference>
<feature type="compositionally biased region" description="Basic and acidic residues" evidence="1">
    <location>
        <begin position="35"/>
        <end position="44"/>
    </location>
</feature>
<dbReference type="SMART" id="SM00368">
    <property type="entry name" value="LRR_RI"/>
    <property type="match status" value="8"/>
</dbReference>
<organism evidence="3 4">
    <name type="scientific">Pomacea canaliculata</name>
    <name type="common">Golden apple snail</name>
    <dbReference type="NCBI Taxonomy" id="400727"/>
    <lineage>
        <taxon>Eukaryota</taxon>
        <taxon>Metazoa</taxon>
        <taxon>Spiralia</taxon>
        <taxon>Lophotrochozoa</taxon>
        <taxon>Mollusca</taxon>
        <taxon>Gastropoda</taxon>
        <taxon>Caenogastropoda</taxon>
        <taxon>Architaenioglossa</taxon>
        <taxon>Ampullarioidea</taxon>
        <taxon>Ampullariidae</taxon>
        <taxon>Pomacea</taxon>
    </lineage>
</organism>
<dbReference type="Pfam" id="PF13516">
    <property type="entry name" value="LRR_6"/>
    <property type="match status" value="6"/>
</dbReference>
<dbReference type="PANTHER" id="PTHR24114:SF50">
    <property type="entry name" value="RNI-LIKE PROTEIN"/>
    <property type="match status" value="1"/>
</dbReference>
<dbReference type="PROSITE" id="PS50222">
    <property type="entry name" value="EF_HAND_2"/>
    <property type="match status" value="1"/>
</dbReference>
<dbReference type="SUPFAM" id="SSF47473">
    <property type="entry name" value="EF-hand"/>
    <property type="match status" value="1"/>
</dbReference>
<dbReference type="Gene3D" id="3.80.10.10">
    <property type="entry name" value="Ribonuclease Inhibitor"/>
    <property type="match status" value="1"/>
</dbReference>
<keyword evidence="4" id="KW-1185">Reference proteome</keyword>
<sequence length="621" mass="68226">MPPRKTPDQSSSAFHGDEDSSGLVLPEEIGEDQEEKEHDNLFFEQDALDKNKEGDEEESHVIQTSSIFFDEDLTISGLAPQNTWCNSTDSQILKDLYHKACEALKVIPCGKFLRDADQRRLVLNNQGIDSLGVKAVCLSLVGNLTIRELYLKGCRMDTEGMKCLADMLMTNPAIKVLDVSNNDLGTVGANILSDVIAVSETLERIRASSNNFGVQASQFIGQALERNSSLLVLDLSNNHFEAKSGVFLGQGLSKNYSLHTLDISYNHLNEAGIRGLALALKEGTVLRSLNLSWNGVGKTGAAQLGIAFSQNTHLVSLNLAGCRIPIDGVVDFLKRLDSNKNLKTVDFSDNPLTSTDSTTLLSVLKSKPNSGIDNIEIKSISVPQTFMNMLEELREIKPTFTVVYGTVLGTKSNHDYTGFDLLSSDPMSILVKFVKAKNMSILDLFDASGTDASYSLSHQLLVEYMQEAGLMLSIAQMDKLLMVLDKDGKGKIMFSELMEAYNSSMERMVKRGMYSRSSFLESHDMPKSTKQSSVHSSHEERLEEFKRLNVQSTGMEGYPGSSQPMKYVLAAGSRGRVLSTFTLQARGERTPRVGTQLFSSFSTAGPSSMENMLSLTSSQDD</sequence>
<dbReference type="PANTHER" id="PTHR24114">
    <property type="entry name" value="LEUCINE RICH REPEAT FAMILY PROTEIN"/>
    <property type="match status" value="1"/>
</dbReference>
<name>A0A2T7NNS6_POMCA</name>
<feature type="region of interest" description="Disordered" evidence="1">
    <location>
        <begin position="1"/>
        <end position="44"/>
    </location>
</feature>
<protein>
    <recommendedName>
        <fullName evidence="2">EF-hand domain-containing protein</fullName>
    </recommendedName>
</protein>
<feature type="region of interest" description="Disordered" evidence="1">
    <location>
        <begin position="599"/>
        <end position="621"/>
    </location>
</feature>
<dbReference type="OrthoDB" id="120976at2759"/>
<dbReference type="InterPro" id="IPR032675">
    <property type="entry name" value="LRR_dom_sf"/>
</dbReference>
<dbReference type="InterPro" id="IPR052394">
    <property type="entry name" value="LRR-containing"/>
</dbReference>
<dbReference type="InterPro" id="IPR002048">
    <property type="entry name" value="EF_hand_dom"/>
</dbReference>
<evidence type="ECO:0000313" key="3">
    <source>
        <dbReference type="EMBL" id="PVD22825.1"/>
    </source>
</evidence>
<dbReference type="AlphaFoldDB" id="A0A2T7NNS6"/>
<dbReference type="Gene3D" id="1.10.238.10">
    <property type="entry name" value="EF-hand"/>
    <property type="match status" value="1"/>
</dbReference>
<comment type="caution">
    <text evidence="3">The sequence shown here is derived from an EMBL/GenBank/DDBJ whole genome shotgun (WGS) entry which is preliminary data.</text>
</comment>
<dbReference type="GO" id="GO:0005509">
    <property type="term" value="F:calcium ion binding"/>
    <property type="evidence" value="ECO:0007669"/>
    <property type="project" value="InterPro"/>
</dbReference>
<dbReference type="InterPro" id="IPR001611">
    <property type="entry name" value="Leu-rich_rpt"/>
</dbReference>
<evidence type="ECO:0000313" key="4">
    <source>
        <dbReference type="Proteomes" id="UP000245119"/>
    </source>
</evidence>
<dbReference type="Proteomes" id="UP000245119">
    <property type="component" value="Linkage Group LG10"/>
</dbReference>
<dbReference type="InterPro" id="IPR011992">
    <property type="entry name" value="EF-hand-dom_pair"/>
</dbReference>
<accession>A0A2T7NNS6</accession>
<evidence type="ECO:0000256" key="1">
    <source>
        <dbReference type="SAM" id="MobiDB-lite"/>
    </source>
</evidence>
<feature type="domain" description="EF-hand" evidence="2">
    <location>
        <begin position="472"/>
        <end position="507"/>
    </location>
</feature>
<reference evidence="3 4" key="1">
    <citation type="submission" date="2018-04" db="EMBL/GenBank/DDBJ databases">
        <title>The genome of golden apple snail Pomacea canaliculata provides insight into stress tolerance and invasive adaptation.</title>
        <authorList>
            <person name="Liu C."/>
            <person name="Liu B."/>
            <person name="Ren Y."/>
            <person name="Zhang Y."/>
            <person name="Wang H."/>
            <person name="Li S."/>
            <person name="Jiang F."/>
            <person name="Yin L."/>
            <person name="Zhang G."/>
            <person name="Qian W."/>
            <person name="Fan W."/>
        </authorList>
    </citation>
    <scope>NUCLEOTIDE SEQUENCE [LARGE SCALE GENOMIC DNA]</scope>
    <source>
        <strain evidence="3">SZHN2017</strain>
        <tissue evidence="3">Muscle</tissue>
    </source>
</reference>